<reference evidence="1 2" key="1">
    <citation type="submission" date="2018-07" db="EMBL/GenBank/DDBJ databases">
        <title>Genomic Encyclopedia of Type Strains, Phase IV (KMG-IV): sequencing the most valuable type-strain genomes for metagenomic binning, comparative biology and taxonomic classification.</title>
        <authorList>
            <person name="Goeker M."/>
        </authorList>
    </citation>
    <scope>NUCLEOTIDE SEQUENCE [LARGE SCALE GENOMIC DNA]</scope>
    <source>
        <strain evidence="1 2">DSM 16500</strain>
    </source>
</reference>
<gene>
    <name evidence="1" type="ORF">C8D86_102107</name>
</gene>
<evidence type="ECO:0000313" key="1">
    <source>
        <dbReference type="EMBL" id="RDI48678.1"/>
    </source>
</evidence>
<protein>
    <submittedName>
        <fullName evidence="1">Uncharacterized protein</fullName>
    </submittedName>
</protein>
<organism evidence="1 2">
    <name type="scientific">Aquicella lusitana</name>
    <dbReference type="NCBI Taxonomy" id="254246"/>
    <lineage>
        <taxon>Bacteria</taxon>
        <taxon>Pseudomonadati</taxon>
        <taxon>Pseudomonadota</taxon>
        <taxon>Gammaproteobacteria</taxon>
        <taxon>Legionellales</taxon>
        <taxon>Coxiellaceae</taxon>
        <taxon>Aquicella</taxon>
    </lineage>
</organism>
<accession>A0A370GYF2</accession>
<dbReference type="Proteomes" id="UP000254720">
    <property type="component" value="Unassembled WGS sequence"/>
</dbReference>
<name>A0A370GYF2_9COXI</name>
<evidence type="ECO:0000313" key="2">
    <source>
        <dbReference type="Proteomes" id="UP000254720"/>
    </source>
</evidence>
<dbReference type="RefSeq" id="WP_114833482.1">
    <property type="nucleotide sequence ID" value="NZ_LR699114.1"/>
</dbReference>
<sequence length="224" mass="25408">MKSIREASDNLTDLKTDCRKYQRHLLNKIASLAEKLPVPILNEYIIRAEHQKNICRSVKRLDGAVDTDKIIHIANTGGNLAHLLGFPSSAFDYLPGSKTHYINYLDYTEACSPKNHAKLYAAIMKYNEITRIIDALENNLPLFKMTINDPNIQAILKIHRDSPYLKFASDIFGIDKSSLSGYGLTDSANNATRFWKSKGHKLLEKLQKTMTEIESPETIYKPLP</sequence>
<proteinExistence type="predicted"/>
<comment type="caution">
    <text evidence="1">The sequence shown here is derived from an EMBL/GenBank/DDBJ whole genome shotgun (WGS) entry which is preliminary data.</text>
</comment>
<dbReference type="EMBL" id="QQAX01000002">
    <property type="protein sequence ID" value="RDI48678.1"/>
    <property type="molecule type" value="Genomic_DNA"/>
</dbReference>
<keyword evidence="2" id="KW-1185">Reference proteome</keyword>
<dbReference type="AlphaFoldDB" id="A0A370GYF2"/>